<proteinExistence type="predicted"/>
<dbReference type="EMBL" id="KB405056">
    <property type="protein sequence ID" value="EMF58102.1"/>
    <property type="molecule type" value="Genomic_DNA"/>
</dbReference>
<evidence type="ECO:0000256" key="1">
    <source>
        <dbReference type="SAM" id="MobiDB-lite"/>
    </source>
</evidence>
<dbReference type="Proteomes" id="UP000030760">
    <property type="component" value="Unassembled WGS sequence"/>
</dbReference>
<reference evidence="3" key="1">
    <citation type="journal article" date="2013" name="Genome Announc.">
        <title>Draft Genome Sequence of Streptomyces bottropensis ATCC 25435, a Bottromycin-Producing Actinomycete.</title>
        <authorList>
            <person name="Zhang H."/>
            <person name="Zhou W."/>
            <person name="Zhuang Y."/>
            <person name="Liang X."/>
            <person name="Liu T."/>
        </authorList>
    </citation>
    <scope>NUCLEOTIDE SEQUENCE [LARGE SCALE GENOMIC DNA]</scope>
    <source>
        <strain evidence="3">ATCC 25435</strain>
    </source>
</reference>
<name>M3DMC8_9ACTN</name>
<evidence type="ECO:0000313" key="2">
    <source>
        <dbReference type="EMBL" id="EMF58102.1"/>
    </source>
</evidence>
<evidence type="ECO:0000313" key="3">
    <source>
        <dbReference type="Proteomes" id="UP000030760"/>
    </source>
</evidence>
<feature type="region of interest" description="Disordered" evidence="1">
    <location>
        <begin position="15"/>
        <end position="51"/>
    </location>
</feature>
<sequence>MGAVAVEFDGEAQGRAGHGVCSFRGHDETAGPMADGGRTRAEGQTAEAVRQ</sequence>
<protein>
    <submittedName>
        <fullName evidence="2">Uncharacterized protein</fullName>
    </submittedName>
</protein>
<organism evidence="2 3">
    <name type="scientific">Streptomyces bottropensis ATCC 25435</name>
    <dbReference type="NCBI Taxonomy" id="1054862"/>
    <lineage>
        <taxon>Bacteria</taxon>
        <taxon>Bacillati</taxon>
        <taxon>Actinomycetota</taxon>
        <taxon>Actinomycetes</taxon>
        <taxon>Kitasatosporales</taxon>
        <taxon>Streptomycetaceae</taxon>
        <taxon>Streptomyces</taxon>
    </lineage>
</organism>
<dbReference type="AlphaFoldDB" id="M3DMC8"/>
<gene>
    <name evidence="2" type="ORF">SBD_0773</name>
</gene>
<accession>M3DMC8</accession>